<dbReference type="AlphaFoldDB" id="W0FP10"/>
<evidence type="ECO:0000259" key="4">
    <source>
        <dbReference type="Pfam" id="PF09084"/>
    </source>
</evidence>
<dbReference type="Pfam" id="PF09084">
    <property type="entry name" value="NMT1"/>
    <property type="match status" value="1"/>
</dbReference>
<reference evidence="5" key="1">
    <citation type="journal article" date="2013" name="PLoS ONE">
        <title>Metagenomic insights into the carbohydrate-active enzymes carried by the microorganisms adhering to solid digesta in the rumen of cows.</title>
        <authorList>
            <person name="Wang L."/>
            <person name="Hatem A."/>
            <person name="Catalyurek U.V."/>
            <person name="Morrison M."/>
            <person name="Yu Z."/>
        </authorList>
    </citation>
    <scope>NUCLEOTIDE SEQUENCE</scope>
</reference>
<dbReference type="PANTHER" id="PTHR30024">
    <property type="entry name" value="ALIPHATIC SULFONATES-BINDING PROTEIN-RELATED"/>
    <property type="match status" value="1"/>
</dbReference>
<evidence type="ECO:0000256" key="3">
    <source>
        <dbReference type="ARBA" id="ARBA00022729"/>
    </source>
</evidence>
<organism evidence="5">
    <name type="scientific">uncultured bacterium Contig196</name>
    <dbReference type="NCBI Taxonomy" id="1393527"/>
    <lineage>
        <taxon>Bacteria</taxon>
        <taxon>environmental samples</taxon>
    </lineage>
</organism>
<evidence type="ECO:0000256" key="2">
    <source>
        <dbReference type="ARBA" id="ARBA00010742"/>
    </source>
</evidence>
<keyword evidence="3" id="KW-0732">Signal</keyword>
<accession>W0FP10</accession>
<comment type="subcellular location">
    <subcellularLocation>
        <location evidence="1">Periplasm</location>
    </subcellularLocation>
</comment>
<evidence type="ECO:0000313" key="5">
    <source>
        <dbReference type="EMBL" id="AHF25209.1"/>
    </source>
</evidence>
<dbReference type="Gene3D" id="3.40.190.10">
    <property type="entry name" value="Periplasmic binding protein-like II"/>
    <property type="match status" value="1"/>
</dbReference>
<protein>
    <submittedName>
        <fullName evidence="5">Lipoprotein</fullName>
    </submittedName>
</protein>
<keyword evidence="5" id="KW-0449">Lipoprotein</keyword>
<dbReference type="PANTHER" id="PTHR30024:SF47">
    <property type="entry name" value="TAURINE-BINDING PERIPLASMIC PROTEIN"/>
    <property type="match status" value="1"/>
</dbReference>
<dbReference type="EMBL" id="KC246824">
    <property type="protein sequence ID" value="AHF25209.1"/>
    <property type="molecule type" value="Genomic_DNA"/>
</dbReference>
<dbReference type="InterPro" id="IPR015168">
    <property type="entry name" value="SsuA/THI5"/>
</dbReference>
<proteinExistence type="inferred from homology"/>
<evidence type="ECO:0000256" key="1">
    <source>
        <dbReference type="ARBA" id="ARBA00004418"/>
    </source>
</evidence>
<name>W0FP10_9BACT</name>
<dbReference type="SUPFAM" id="SSF53850">
    <property type="entry name" value="Periplasmic binding protein-like II"/>
    <property type="match status" value="1"/>
</dbReference>
<feature type="domain" description="SsuA/THI5-like" evidence="4">
    <location>
        <begin position="53"/>
        <end position="249"/>
    </location>
</feature>
<dbReference type="PROSITE" id="PS51257">
    <property type="entry name" value="PROKAR_LIPOPROTEIN"/>
    <property type="match status" value="1"/>
</dbReference>
<dbReference type="GO" id="GO:0042597">
    <property type="term" value="C:periplasmic space"/>
    <property type="evidence" value="ECO:0007669"/>
    <property type="project" value="UniProtKB-SubCell"/>
</dbReference>
<sequence length="307" mass="34817">MRKLLLLLIGTLLVVGCGDSYEETKRVHRENRARLAKEDSAALKIAVLPTLDCLPIYVAKEYGLFDTTIVDVRLKPFTAQMDCDTALMGSTAEGAVTDLIRMERQVLKGAKMHYVAQTVAYWQLVTNRNSRISQMKHLEDKMVAMTRYSVTDMLTDKVVDSAKVKSEYVFRIQVNDVGVRLQMLQNNMMDALWLTEPQATVARLAKNPVLADSRRLGMNYGVVAFNQKKMRVFERKQQLEAFIKGYDAACDSINKYGIGRYRDLVAQYCKVNPSVVDSLPKNLSFPHARGPLQKDIELVDAWLKKTK</sequence>
<comment type="similarity">
    <text evidence="2">Belongs to the bacterial solute-binding protein SsuA/TauA family.</text>
</comment>